<dbReference type="InterPro" id="IPR027417">
    <property type="entry name" value="P-loop_NTPase"/>
</dbReference>
<dbReference type="EMBL" id="UINC01197899">
    <property type="protein sequence ID" value="SVE15616.1"/>
    <property type="molecule type" value="Genomic_DNA"/>
</dbReference>
<dbReference type="Pfam" id="PF01583">
    <property type="entry name" value="APS_kinase"/>
    <property type="match status" value="1"/>
</dbReference>
<evidence type="ECO:0000259" key="2">
    <source>
        <dbReference type="Pfam" id="PF01583"/>
    </source>
</evidence>
<dbReference type="AlphaFoldDB" id="A0A383B607"/>
<gene>
    <name evidence="3" type="ORF">METZ01_LOCUS468470</name>
</gene>
<name>A0A383B607_9ZZZZ</name>
<feature type="domain" description="APS kinase" evidence="2">
    <location>
        <begin position="3"/>
        <end position="84"/>
    </location>
</feature>
<sequence length="165" mass="19121">MKILICGLPGSGKTWLAERLVQHVKNCAWYNADILRSSSNDWDFSPEGRRRQANRMRTFADFEVSNNRWVVCDFVAPTKESRTLFSPDYVIWLDTVKEGRVVDTKKEELKDARELPFEVDTLATTKEFEDTNKVFDPPDNANQRITRFLSDDEIQKLATEILDSV</sequence>
<accession>A0A383B607</accession>
<dbReference type="Gene3D" id="3.40.50.300">
    <property type="entry name" value="P-loop containing nucleotide triphosphate hydrolases"/>
    <property type="match status" value="1"/>
</dbReference>
<dbReference type="SUPFAM" id="SSF52540">
    <property type="entry name" value="P-loop containing nucleoside triphosphate hydrolases"/>
    <property type="match status" value="1"/>
</dbReference>
<evidence type="ECO:0000256" key="1">
    <source>
        <dbReference type="ARBA" id="ARBA00022679"/>
    </source>
</evidence>
<evidence type="ECO:0000313" key="3">
    <source>
        <dbReference type="EMBL" id="SVE15616.1"/>
    </source>
</evidence>
<protein>
    <recommendedName>
        <fullName evidence="2">APS kinase domain-containing protein</fullName>
    </recommendedName>
</protein>
<proteinExistence type="predicted"/>
<organism evidence="3">
    <name type="scientific">marine metagenome</name>
    <dbReference type="NCBI Taxonomy" id="408172"/>
    <lineage>
        <taxon>unclassified sequences</taxon>
        <taxon>metagenomes</taxon>
        <taxon>ecological metagenomes</taxon>
    </lineage>
</organism>
<reference evidence="3" key="1">
    <citation type="submission" date="2018-05" db="EMBL/GenBank/DDBJ databases">
        <authorList>
            <person name="Lanie J.A."/>
            <person name="Ng W.-L."/>
            <person name="Kazmierczak K.M."/>
            <person name="Andrzejewski T.M."/>
            <person name="Davidsen T.M."/>
            <person name="Wayne K.J."/>
            <person name="Tettelin H."/>
            <person name="Glass J.I."/>
            <person name="Rusch D."/>
            <person name="Podicherti R."/>
            <person name="Tsui H.-C.T."/>
            <person name="Winkler M.E."/>
        </authorList>
    </citation>
    <scope>NUCLEOTIDE SEQUENCE</scope>
</reference>
<dbReference type="InterPro" id="IPR059117">
    <property type="entry name" value="APS_kinase_dom"/>
</dbReference>
<keyword evidence="1" id="KW-0808">Transferase</keyword>